<feature type="domain" description="N-acetyltransferase" evidence="3">
    <location>
        <begin position="3"/>
        <end position="149"/>
    </location>
</feature>
<dbReference type="GO" id="GO:0008999">
    <property type="term" value="F:protein-N-terminal-alanine acetyltransferase activity"/>
    <property type="evidence" value="ECO:0007669"/>
    <property type="project" value="UniProtKB-UniRule"/>
</dbReference>
<dbReference type="NCBIfam" id="TIGR01575">
    <property type="entry name" value="rimI"/>
    <property type="match status" value="1"/>
</dbReference>
<comment type="catalytic activity">
    <reaction evidence="1 2">
        <text>N-terminal L-alanyl-[ribosomal protein bS18] + acetyl-CoA = N-terminal N(alpha)-acetyl-L-alanyl-[ribosomal protein bS18] + CoA + H(+)</text>
        <dbReference type="Rhea" id="RHEA:43756"/>
        <dbReference type="Rhea" id="RHEA-COMP:10676"/>
        <dbReference type="Rhea" id="RHEA-COMP:10677"/>
        <dbReference type="ChEBI" id="CHEBI:15378"/>
        <dbReference type="ChEBI" id="CHEBI:57287"/>
        <dbReference type="ChEBI" id="CHEBI:57288"/>
        <dbReference type="ChEBI" id="CHEBI:64718"/>
        <dbReference type="ChEBI" id="CHEBI:83683"/>
        <dbReference type="EC" id="2.3.1.266"/>
    </reaction>
</comment>
<dbReference type="RefSeq" id="WP_210804572.1">
    <property type="nucleotide sequence ID" value="NZ_JAGQDE010000044.1"/>
</dbReference>
<dbReference type="InterPro" id="IPR050276">
    <property type="entry name" value="MshD_Acetyltransferase"/>
</dbReference>
<dbReference type="InterPro" id="IPR006464">
    <property type="entry name" value="AcTrfase_RimI/Ard1"/>
</dbReference>
<dbReference type="EC" id="2.3.1.266" evidence="1 2"/>
<comment type="function">
    <text evidence="1 2">Acetylates the N-terminal alanine of ribosomal protein bS18.</text>
</comment>
<dbReference type="Proteomes" id="UP000678374">
    <property type="component" value="Unassembled WGS sequence"/>
</dbReference>
<evidence type="ECO:0000313" key="5">
    <source>
        <dbReference type="Proteomes" id="UP000678374"/>
    </source>
</evidence>
<reference evidence="4" key="1">
    <citation type="submission" date="2021-04" db="EMBL/GenBank/DDBJ databases">
        <title>The genome sequence of Ideonella sp. 4Y11.</title>
        <authorList>
            <person name="Liu Y."/>
        </authorList>
    </citation>
    <scope>NUCLEOTIDE SEQUENCE</scope>
    <source>
        <strain evidence="4">4Y11</strain>
    </source>
</reference>
<keyword evidence="4" id="KW-0687">Ribonucleoprotein</keyword>
<evidence type="ECO:0000259" key="3">
    <source>
        <dbReference type="PROSITE" id="PS51186"/>
    </source>
</evidence>
<feature type="active site" description="Proton acceptor" evidence="1">
    <location>
        <position position="104"/>
    </location>
</feature>
<comment type="similarity">
    <text evidence="1 2">Belongs to the acetyltransferase family. RimI subfamily.</text>
</comment>
<sequence length="155" mass="17505">MTVLLRRLRETDLDRVAALEARCHESPWTRGQFADSLAAGHLAWVLEDGRRLLGYLVAMVGVDEMHLLDITIDPARRGQGHARRLLTELADACRAARAPLLWLEVREGNAAARRLYEAWGFEPLGRRKGYYARADGGREDALVMRWVVRADEEAA</sequence>
<feature type="binding site" evidence="1">
    <location>
        <position position="109"/>
    </location>
    <ligand>
        <name>acetyl-CoA</name>
        <dbReference type="ChEBI" id="CHEBI:57288"/>
    </ligand>
</feature>
<dbReference type="PANTHER" id="PTHR43617:SF35">
    <property type="entry name" value="[RIBOSOMAL PROTEIN BS18]-ALANINE N-ACETYLTRANSFERASE"/>
    <property type="match status" value="1"/>
</dbReference>
<keyword evidence="1" id="KW-0012">Acyltransferase</keyword>
<evidence type="ECO:0000256" key="2">
    <source>
        <dbReference type="RuleBase" id="RU363094"/>
    </source>
</evidence>
<proteinExistence type="inferred from homology"/>
<dbReference type="CDD" id="cd04301">
    <property type="entry name" value="NAT_SF"/>
    <property type="match status" value="1"/>
</dbReference>
<dbReference type="InterPro" id="IPR000182">
    <property type="entry name" value="GNAT_dom"/>
</dbReference>
<protein>
    <recommendedName>
        <fullName evidence="1 2">[Ribosomal protein bS18]-alanine N-acetyltransferase</fullName>
        <ecNumber evidence="1 2">2.3.1.266</ecNumber>
    </recommendedName>
</protein>
<accession>A0A941BNE2</accession>
<dbReference type="GO" id="GO:0005840">
    <property type="term" value="C:ribosome"/>
    <property type="evidence" value="ECO:0007669"/>
    <property type="project" value="UniProtKB-KW"/>
</dbReference>
<dbReference type="AlphaFoldDB" id="A0A941BNE2"/>
<evidence type="ECO:0000256" key="1">
    <source>
        <dbReference type="HAMAP-Rule" id="MF_02210"/>
    </source>
</evidence>
<dbReference type="HAMAP" id="MF_02210">
    <property type="entry name" value="RimI"/>
    <property type="match status" value="1"/>
</dbReference>
<name>A0A941BNE2_9BURK</name>
<dbReference type="InterPro" id="IPR043690">
    <property type="entry name" value="RimI"/>
</dbReference>
<dbReference type="EMBL" id="JAGQDE010000044">
    <property type="protein sequence ID" value="MBQ0961889.1"/>
    <property type="molecule type" value="Genomic_DNA"/>
</dbReference>
<dbReference type="PROSITE" id="PS51186">
    <property type="entry name" value="GNAT"/>
    <property type="match status" value="1"/>
</dbReference>
<gene>
    <name evidence="1 4" type="primary">rimI</name>
    <name evidence="4" type="ORF">KAK06_23330</name>
</gene>
<dbReference type="SUPFAM" id="SSF55729">
    <property type="entry name" value="Acyl-CoA N-acyltransferases (Nat)"/>
    <property type="match status" value="1"/>
</dbReference>
<dbReference type="GO" id="GO:0005737">
    <property type="term" value="C:cytoplasm"/>
    <property type="evidence" value="ECO:0007669"/>
    <property type="project" value="UniProtKB-SubCell"/>
</dbReference>
<keyword evidence="1 2" id="KW-0963">Cytoplasm</keyword>
<dbReference type="Pfam" id="PF00583">
    <property type="entry name" value="Acetyltransf_1"/>
    <property type="match status" value="1"/>
</dbReference>
<feature type="active site" description="Proton donor" evidence="1">
    <location>
        <position position="116"/>
    </location>
</feature>
<dbReference type="PANTHER" id="PTHR43617">
    <property type="entry name" value="L-AMINO ACID N-ACETYLTRANSFERASE"/>
    <property type="match status" value="1"/>
</dbReference>
<comment type="caution">
    <text evidence="4">The sequence shown here is derived from an EMBL/GenBank/DDBJ whole genome shotgun (WGS) entry which is preliminary data.</text>
</comment>
<dbReference type="InterPro" id="IPR016181">
    <property type="entry name" value="Acyl_CoA_acyltransferase"/>
</dbReference>
<keyword evidence="5" id="KW-1185">Reference proteome</keyword>
<comment type="caution">
    <text evidence="1">Lacks conserved residue(s) required for the propagation of feature annotation.</text>
</comment>
<organism evidence="4 5">
    <name type="scientific">Ideonella aquatica</name>
    <dbReference type="NCBI Taxonomy" id="2824119"/>
    <lineage>
        <taxon>Bacteria</taxon>
        <taxon>Pseudomonadati</taxon>
        <taxon>Pseudomonadota</taxon>
        <taxon>Betaproteobacteria</taxon>
        <taxon>Burkholderiales</taxon>
        <taxon>Sphaerotilaceae</taxon>
        <taxon>Ideonella</taxon>
    </lineage>
</organism>
<keyword evidence="4" id="KW-0689">Ribosomal protein</keyword>
<keyword evidence="1" id="KW-0808">Transferase</keyword>
<evidence type="ECO:0000313" key="4">
    <source>
        <dbReference type="EMBL" id="MBQ0961889.1"/>
    </source>
</evidence>
<dbReference type="Gene3D" id="3.40.630.30">
    <property type="match status" value="1"/>
</dbReference>
<comment type="subcellular location">
    <subcellularLocation>
        <location evidence="1 2">Cytoplasm</location>
    </subcellularLocation>
</comment>